<evidence type="ECO:0000256" key="7">
    <source>
        <dbReference type="ARBA" id="ARBA00023157"/>
    </source>
</evidence>
<dbReference type="PROSITE" id="PS00134">
    <property type="entry name" value="TRYPSIN_HIS"/>
    <property type="match status" value="1"/>
</dbReference>
<dbReference type="InterPro" id="IPR001314">
    <property type="entry name" value="Peptidase_S1A"/>
</dbReference>
<keyword evidence="7" id="KW-1015">Disulfide bond</keyword>
<proteinExistence type="inferred from homology"/>
<dbReference type="InterPro" id="IPR050430">
    <property type="entry name" value="Peptidase_S1"/>
</dbReference>
<evidence type="ECO:0000256" key="10">
    <source>
        <dbReference type="SAM" id="SignalP"/>
    </source>
</evidence>
<organism evidence="12 13">
    <name type="scientific">Leptosia nina</name>
    <dbReference type="NCBI Taxonomy" id="320188"/>
    <lineage>
        <taxon>Eukaryota</taxon>
        <taxon>Metazoa</taxon>
        <taxon>Ecdysozoa</taxon>
        <taxon>Arthropoda</taxon>
        <taxon>Hexapoda</taxon>
        <taxon>Insecta</taxon>
        <taxon>Pterygota</taxon>
        <taxon>Neoptera</taxon>
        <taxon>Endopterygota</taxon>
        <taxon>Lepidoptera</taxon>
        <taxon>Glossata</taxon>
        <taxon>Ditrysia</taxon>
        <taxon>Papilionoidea</taxon>
        <taxon>Pieridae</taxon>
        <taxon>Pierinae</taxon>
        <taxon>Leptosia</taxon>
    </lineage>
</organism>
<sequence length="255" mass="27933">MKHLFIFVLAVLTHSGAQGAEDVSDETRIVGGTNAADGEFPYQVSLRRGGRQHFCGGSIIASRWILTAAHCTIKNKKDVKVVAGTNSLSSGGDTYEIGEIIQHEKYNGSSFANDIKLLKLTKEIKFGNKVGTINLPSKDTPGKVELVASGWGYTDNRRTVPDKLQKLTVTTLSVKDCQQSDLKRYHNTNPITEKQICIFKNSRTGLCNGDSGGPIADKNTLVGIASWAIPCARGRPDVLTRVYSYLDWIEKNMKD</sequence>
<dbReference type="InterPro" id="IPR043504">
    <property type="entry name" value="Peptidase_S1_PA_chymotrypsin"/>
</dbReference>
<dbReference type="Pfam" id="PF00089">
    <property type="entry name" value="Trypsin"/>
    <property type="match status" value="1"/>
</dbReference>
<feature type="chain" id="PRO_5043359545" description="trypsin" evidence="10">
    <location>
        <begin position="20"/>
        <end position="255"/>
    </location>
</feature>
<evidence type="ECO:0000256" key="9">
    <source>
        <dbReference type="ARBA" id="ARBA00038868"/>
    </source>
</evidence>
<evidence type="ECO:0000256" key="4">
    <source>
        <dbReference type="ARBA" id="ARBA00022670"/>
    </source>
</evidence>
<dbReference type="Gene3D" id="2.40.10.10">
    <property type="entry name" value="Trypsin-like serine proteases"/>
    <property type="match status" value="1"/>
</dbReference>
<dbReference type="AlphaFoldDB" id="A0AAV1IVG5"/>
<evidence type="ECO:0000313" key="12">
    <source>
        <dbReference type="EMBL" id="CAK1540397.1"/>
    </source>
</evidence>
<gene>
    <name evidence="12" type="ORF">LNINA_LOCUS455</name>
</gene>
<comment type="catalytic activity">
    <reaction evidence="8">
        <text>Preferential cleavage: Arg-|-Xaa, Lys-|-Xaa.</text>
        <dbReference type="EC" id="3.4.21.4"/>
    </reaction>
</comment>
<evidence type="ECO:0000256" key="3">
    <source>
        <dbReference type="ARBA" id="ARBA00022525"/>
    </source>
</evidence>
<dbReference type="GO" id="GO:0016485">
    <property type="term" value="P:protein processing"/>
    <property type="evidence" value="ECO:0007669"/>
    <property type="project" value="UniProtKB-ARBA"/>
</dbReference>
<evidence type="ECO:0000256" key="5">
    <source>
        <dbReference type="ARBA" id="ARBA00022801"/>
    </source>
</evidence>
<keyword evidence="10" id="KW-0732">Signal</keyword>
<keyword evidence="6" id="KW-0720">Serine protease</keyword>
<reference evidence="12 13" key="1">
    <citation type="submission" date="2023-11" db="EMBL/GenBank/DDBJ databases">
        <authorList>
            <person name="Okamura Y."/>
        </authorList>
    </citation>
    <scope>NUCLEOTIDE SEQUENCE [LARGE SCALE GENOMIC DNA]</scope>
</reference>
<dbReference type="EC" id="3.4.21.4" evidence="9"/>
<keyword evidence="5" id="KW-0378">Hydrolase</keyword>
<evidence type="ECO:0000313" key="13">
    <source>
        <dbReference type="Proteomes" id="UP001497472"/>
    </source>
</evidence>
<accession>A0AAV1IVG5</accession>
<protein>
    <recommendedName>
        <fullName evidence="9">trypsin</fullName>
        <ecNumber evidence="9">3.4.21.4</ecNumber>
    </recommendedName>
</protein>
<comment type="caution">
    <text evidence="12">The sequence shown here is derived from an EMBL/GenBank/DDBJ whole genome shotgun (WGS) entry which is preliminary data.</text>
</comment>
<evidence type="ECO:0000256" key="2">
    <source>
        <dbReference type="ARBA" id="ARBA00007664"/>
    </source>
</evidence>
<dbReference type="SMART" id="SM00020">
    <property type="entry name" value="Tryp_SPc"/>
    <property type="match status" value="1"/>
</dbReference>
<comment type="subcellular location">
    <subcellularLocation>
        <location evidence="1">Secreted</location>
    </subcellularLocation>
</comment>
<dbReference type="PRINTS" id="PR00722">
    <property type="entry name" value="CHYMOTRYPSIN"/>
</dbReference>
<keyword evidence="3" id="KW-0964">Secreted</keyword>
<dbReference type="Proteomes" id="UP001497472">
    <property type="component" value="Unassembled WGS sequence"/>
</dbReference>
<dbReference type="GO" id="GO:0004252">
    <property type="term" value="F:serine-type endopeptidase activity"/>
    <property type="evidence" value="ECO:0007669"/>
    <property type="project" value="UniProtKB-EC"/>
</dbReference>
<dbReference type="PANTHER" id="PTHR24276:SF98">
    <property type="entry name" value="FI18310P1-RELATED"/>
    <property type="match status" value="1"/>
</dbReference>
<evidence type="ECO:0000256" key="6">
    <source>
        <dbReference type="ARBA" id="ARBA00022825"/>
    </source>
</evidence>
<dbReference type="PANTHER" id="PTHR24276">
    <property type="entry name" value="POLYSERASE-RELATED"/>
    <property type="match status" value="1"/>
</dbReference>
<keyword evidence="4" id="KW-0645">Protease</keyword>
<keyword evidence="13" id="KW-1185">Reference proteome</keyword>
<evidence type="ECO:0000259" key="11">
    <source>
        <dbReference type="PROSITE" id="PS50240"/>
    </source>
</evidence>
<dbReference type="EMBL" id="CAVLEF010000001">
    <property type="protein sequence ID" value="CAK1540397.1"/>
    <property type="molecule type" value="Genomic_DNA"/>
</dbReference>
<dbReference type="PROSITE" id="PS50240">
    <property type="entry name" value="TRYPSIN_DOM"/>
    <property type="match status" value="1"/>
</dbReference>
<evidence type="ECO:0000256" key="1">
    <source>
        <dbReference type="ARBA" id="ARBA00004613"/>
    </source>
</evidence>
<dbReference type="FunFam" id="2.40.10.10:FF:000047">
    <property type="entry name" value="Trypsin eta"/>
    <property type="match status" value="1"/>
</dbReference>
<evidence type="ECO:0000256" key="8">
    <source>
        <dbReference type="ARBA" id="ARBA00036320"/>
    </source>
</evidence>
<feature type="signal peptide" evidence="10">
    <location>
        <begin position="1"/>
        <end position="19"/>
    </location>
</feature>
<feature type="domain" description="Peptidase S1" evidence="11">
    <location>
        <begin position="29"/>
        <end position="254"/>
    </location>
</feature>
<dbReference type="CDD" id="cd00190">
    <property type="entry name" value="Tryp_SPc"/>
    <property type="match status" value="1"/>
</dbReference>
<dbReference type="InterPro" id="IPR001254">
    <property type="entry name" value="Trypsin_dom"/>
</dbReference>
<name>A0AAV1IVG5_9NEOP</name>
<dbReference type="SUPFAM" id="SSF50494">
    <property type="entry name" value="Trypsin-like serine proteases"/>
    <property type="match status" value="1"/>
</dbReference>
<comment type="similarity">
    <text evidence="2">Belongs to the peptidase S1 family.</text>
</comment>
<dbReference type="InterPro" id="IPR018114">
    <property type="entry name" value="TRYPSIN_HIS"/>
</dbReference>
<dbReference type="GO" id="GO:0005576">
    <property type="term" value="C:extracellular region"/>
    <property type="evidence" value="ECO:0007669"/>
    <property type="project" value="UniProtKB-SubCell"/>
</dbReference>
<dbReference type="InterPro" id="IPR009003">
    <property type="entry name" value="Peptidase_S1_PA"/>
</dbReference>